<dbReference type="GO" id="GO:0030544">
    <property type="term" value="F:Hsp70 protein binding"/>
    <property type="evidence" value="ECO:0007669"/>
    <property type="project" value="InterPro"/>
</dbReference>
<dbReference type="EMBL" id="MN739835">
    <property type="protein sequence ID" value="QHT73980.1"/>
    <property type="molecule type" value="Genomic_DNA"/>
</dbReference>
<dbReference type="Gene3D" id="2.60.260.20">
    <property type="entry name" value="Urease metallochaperone UreE, N-terminal domain"/>
    <property type="match status" value="1"/>
</dbReference>
<reference evidence="2" key="1">
    <citation type="journal article" date="2020" name="Nature">
        <title>Giant virus diversity and host interactions through global metagenomics.</title>
        <authorList>
            <person name="Schulz F."/>
            <person name="Roux S."/>
            <person name="Paez-Espino D."/>
            <person name="Jungbluth S."/>
            <person name="Walsh D.A."/>
            <person name="Denef V.J."/>
            <person name="McMahon K.D."/>
            <person name="Konstantinidis K.T."/>
            <person name="Eloe-Fadrosh E.A."/>
            <person name="Kyrpides N.C."/>
            <person name="Woyke T."/>
        </authorList>
    </citation>
    <scope>NUCLEOTIDE SEQUENCE</scope>
    <source>
        <strain evidence="2">GVMAG-M-3300023179-4</strain>
    </source>
</reference>
<dbReference type="PROSITE" id="PS00636">
    <property type="entry name" value="DNAJ_1"/>
    <property type="match status" value="1"/>
</dbReference>
<evidence type="ECO:0000259" key="1">
    <source>
        <dbReference type="PROSITE" id="PS50076"/>
    </source>
</evidence>
<dbReference type="Pfam" id="PF01556">
    <property type="entry name" value="DnaJ_C"/>
    <property type="match status" value="1"/>
</dbReference>
<feature type="domain" description="J" evidence="1">
    <location>
        <begin position="2"/>
        <end position="65"/>
    </location>
</feature>
<organism evidence="2">
    <name type="scientific">viral metagenome</name>
    <dbReference type="NCBI Taxonomy" id="1070528"/>
    <lineage>
        <taxon>unclassified sequences</taxon>
        <taxon>metagenomes</taxon>
        <taxon>organismal metagenomes</taxon>
    </lineage>
</organism>
<dbReference type="GO" id="GO:0006457">
    <property type="term" value="P:protein folding"/>
    <property type="evidence" value="ECO:0007669"/>
    <property type="project" value="InterPro"/>
</dbReference>
<dbReference type="Pfam" id="PF00226">
    <property type="entry name" value="DnaJ"/>
    <property type="match status" value="1"/>
</dbReference>
<dbReference type="InterPro" id="IPR008971">
    <property type="entry name" value="HSP40/DnaJ_pept-bd"/>
</dbReference>
<dbReference type="PANTHER" id="PTHR43888">
    <property type="entry name" value="DNAJ-LIKE-2, ISOFORM A-RELATED"/>
    <property type="match status" value="1"/>
</dbReference>
<dbReference type="InterPro" id="IPR044713">
    <property type="entry name" value="DNJA1/2-like"/>
</dbReference>
<dbReference type="InterPro" id="IPR001623">
    <property type="entry name" value="DnaJ_domain"/>
</dbReference>
<proteinExistence type="predicted"/>
<sequence length="325" mass="38069">MDLYKILEIRKNASPKTIKKAYHLKVLKYHPDKNPNTDIKKYHQIQAAYDILIDEEKKKKYDSLNKDDTNGISEIFNILITKMDTIISFNKIKIQFNNILNNPKNIVNIMGLISKENLSFNDILGILSNLKTNNLLSTESETNDYAITESEYKQEIEKTKLNIVLNINTNMKDIYNDKSQEIVYMRKVNNKDIKETVTVPLISDQVIFDNLGDECNSSKGDLIININIINNLKYRKRNTDLVIRFEISLYQLFNGLVFSFIHLDDQEITLKIDDCFKYNFDGEKFKYVLKNKGILDVNNQRGDLVIYFILDKEKNFDEKLLRFFG</sequence>
<dbReference type="AlphaFoldDB" id="A0A6C0H0S2"/>
<dbReference type="PROSITE" id="PS50076">
    <property type="entry name" value="DNAJ_2"/>
    <property type="match status" value="1"/>
</dbReference>
<dbReference type="SMART" id="SM00271">
    <property type="entry name" value="DnaJ"/>
    <property type="match status" value="1"/>
</dbReference>
<protein>
    <recommendedName>
        <fullName evidence="1">J domain-containing protein</fullName>
    </recommendedName>
</protein>
<dbReference type="InterPro" id="IPR002939">
    <property type="entry name" value="DnaJ_C"/>
</dbReference>
<name>A0A6C0H0S2_9ZZZZ</name>
<dbReference type="InterPro" id="IPR018253">
    <property type="entry name" value="DnaJ_domain_CS"/>
</dbReference>
<dbReference type="GO" id="GO:0051082">
    <property type="term" value="F:unfolded protein binding"/>
    <property type="evidence" value="ECO:0007669"/>
    <property type="project" value="InterPro"/>
</dbReference>
<dbReference type="PRINTS" id="PR00625">
    <property type="entry name" value="JDOMAIN"/>
</dbReference>
<dbReference type="InterPro" id="IPR036869">
    <property type="entry name" value="J_dom_sf"/>
</dbReference>
<dbReference type="Gene3D" id="1.10.287.110">
    <property type="entry name" value="DnaJ domain"/>
    <property type="match status" value="1"/>
</dbReference>
<evidence type="ECO:0000313" key="2">
    <source>
        <dbReference type="EMBL" id="QHT73980.1"/>
    </source>
</evidence>
<accession>A0A6C0H0S2</accession>
<dbReference type="SUPFAM" id="SSF46565">
    <property type="entry name" value="Chaperone J-domain"/>
    <property type="match status" value="1"/>
</dbReference>
<dbReference type="SUPFAM" id="SSF49493">
    <property type="entry name" value="HSP40/DnaJ peptide-binding domain"/>
    <property type="match status" value="1"/>
</dbReference>
<dbReference type="CDD" id="cd06257">
    <property type="entry name" value="DnaJ"/>
    <property type="match status" value="1"/>
</dbReference>